<evidence type="ECO:0000256" key="1">
    <source>
        <dbReference type="SAM" id="MobiDB-lite"/>
    </source>
</evidence>
<feature type="region of interest" description="Disordered" evidence="1">
    <location>
        <begin position="255"/>
        <end position="279"/>
    </location>
</feature>
<feature type="transmembrane region" description="Helical" evidence="2">
    <location>
        <begin position="66"/>
        <end position="86"/>
    </location>
</feature>
<dbReference type="AlphaFoldDB" id="A0A8H7Y8F6"/>
<proteinExistence type="predicted"/>
<gene>
    <name evidence="3" type="ORF">JR316_002545</name>
</gene>
<comment type="caution">
    <text evidence="3">The sequence shown here is derived from an EMBL/GenBank/DDBJ whole genome shotgun (WGS) entry which is preliminary data.</text>
</comment>
<feature type="compositionally biased region" description="Low complexity" evidence="1">
    <location>
        <begin position="259"/>
        <end position="275"/>
    </location>
</feature>
<evidence type="ECO:0000313" key="3">
    <source>
        <dbReference type="EMBL" id="KAG5173040.1"/>
    </source>
</evidence>
<evidence type="ECO:0000256" key="2">
    <source>
        <dbReference type="SAM" id="Phobius"/>
    </source>
</evidence>
<dbReference type="EMBL" id="JAFIQS010000002">
    <property type="protein sequence ID" value="KAG5173040.1"/>
    <property type="molecule type" value="Genomic_DNA"/>
</dbReference>
<feature type="transmembrane region" description="Helical" evidence="2">
    <location>
        <begin position="325"/>
        <end position="347"/>
    </location>
</feature>
<accession>A0A8H7Y8F6</accession>
<keyword evidence="2" id="KW-0812">Transmembrane</keyword>
<reference evidence="3" key="1">
    <citation type="submission" date="2021-02" db="EMBL/GenBank/DDBJ databases">
        <title>Psilocybe cubensis genome.</title>
        <authorList>
            <person name="Mckernan K.J."/>
            <person name="Crawford S."/>
            <person name="Trippe A."/>
            <person name="Kane L.T."/>
            <person name="Mclaughlin S."/>
        </authorList>
    </citation>
    <scope>NUCLEOTIDE SEQUENCE [LARGE SCALE GENOMIC DNA]</scope>
    <source>
        <strain evidence="3">MGC-MH-2018</strain>
    </source>
</reference>
<dbReference type="OrthoDB" id="2653987at2759"/>
<organism evidence="3">
    <name type="scientific">Psilocybe cubensis</name>
    <name type="common">Psychedelic mushroom</name>
    <name type="synonym">Stropharia cubensis</name>
    <dbReference type="NCBI Taxonomy" id="181762"/>
    <lineage>
        <taxon>Eukaryota</taxon>
        <taxon>Fungi</taxon>
        <taxon>Dikarya</taxon>
        <taxon>Basidiomycota</taxon>
        <taxon>Agaricomycotina</taxon>
        <taxon>Agaricomycetes</taxon>
        <taxon>Agaricomycetidae</taxon>
        <taxon>Agaricales</taxon>
        <taxon>Agaricineae</taxon>
        <taxon>Strophariaceae</taxon>
        <taxon>Psilocybe</taxon>
    </lineage>
</organism>
<feature type="transmembrane region" description="Helical" evidence="2">
    <location>
        <begin position="295"/>
        <end position="319"/>
    </location>
</feature>
<keyword evidence="2" id="KW-0472">Membrane</keyword>
<sequence length="361" mass="39402">MASSDRRKLGLLNLTHGVTNGDSSTFSPVLCTPTESPTASPSHDSQIVEEEERAVRRLLESWMDRLQLISVLAIFFASTEATLLSITMPQDQYNPDLSIASQAANVGLTGGLLLHILAAFISFLGGFFLIKYRIMWAKVEQDTVIMRRNHGSGSGSTDAFFPSPTAAERSDIDLGVGGAGKLYTATGNMSGIPQYQYAQPMMTTQHRVQEASADSTSHFCFTRPPPSLTESPRKRSRRRSIWVLKEYPSVYSSNHNRVTSGAGATTRGSGSGQATVNDLPGRKLHPLPTKLLQRFHVLCVILTLLGFVFSLLGIVCNVWERLPHVVGIACTIFVCTTLVIVLGMIFIPDLDPEDNLVYPSS</sequence>
<protein>
    <submittedName>
        <fullName evidence="3">Uncharacterized protein</fullName>
    </submittedName>
</protein>
<keyword evidence="2" id="KW-1133">Transmembrane helix</keyword>
<feature type="transmembrane region" description="Helical" evidence="2">
    <location>
        <begin position="106"/>
        <end position="130"/>
    </location>
</feature>
<name>A0A8H7Y8F6_PSICU</name>